<evidence type="ECO:0000256" key="1">
    <source>
        <dbReference type="SAM" id="MobiDB-lite"/>
    </source>
</evidence>
<proteinExistence type="predicted"/>
<evidence type="ECO:0000313" key="3">
    <source>
        <dbReference type="Proteomes" id="UP000463951"/>
    </source>
</evidence>
<dbReference type="InterPro" id="IPR006311">
    <property type="entry name" value="TAT_signal"/>
</dbReference>
<feature type="region of interest" description="Disordered" evidence="1">
    <location>
        <begin position="33"/>
        <end position="52"/>
    </location>
</feature>
<dbReference type="PROSITE" id="PS51318">
    <property type="entry name" value="TAT"/>
    <property type="match status" value="1"/>
</dbReference>
<reference evidence="2 3" key="1">
    <citation type="journal article" date="2020" name="Int. J. Syst. Evol. Microbiol.">
        <title>Reclassification of Streptomyces castelarensis and Streptomyces sporoclivatus as later heterotypic synonyms of Streptomyces antimycoticus.</title>
        <authorList>
            <person name="Komaki H."/>
            <person name="Tamura T."/>
        </authorList>
    </citation>
    <scope>NUCLEOTIDE SEQUENCE [LARGE SCALE GENOMIC DNA]</scope>
    <source>
        <strain evidence="2 3">NBRC 100767</strain>
    </source>
</reference>
<dbReference type="Proteomes" id="UP000463951">
    <property type="component" value="Chromosome"/>
</dbReference>
<name>A0A499VL62_9ACTN</name>
<dbReference type="EMBL" id="AP019620">
    <property type="protein sequence ID" value="BBJ46937.1"/>
    <property type="molecule type" value="Genomic_DNA"/>
</dbReference>
<protein>
    <submittedName>
        <fullName evidence="2">Uncharacterized protein</fullName>
    </submittedName>
</protein>
<gene>
    <name evidence="2" type="ORF">SSPO_096550</name>
</gene>
<accession>A0A499VL62</accession>
<feature type="region of interest" description="Disordered" evidence="1">
    <location>
        <begin position="79"/>
        <end position="107"/>
    </location>
</feature>
<dbReference type="AlphaFoldDB" id="A0A499VL62"/>
<sequence>MTSESADTGTSNRRAFLRRASVAAAVPTAASLLGGSPGTAAAADSSGLPDGASSTVLHNRVRLGCANRWFAQPSGRVEAVSQWTRGPSATGVPGLDAGRATSVRPAA</sequence>
<organism evidence="2 3">
    <name type="scientific">Streptomyces antimycoticus</name>
    <dbReference type="NCBI Taxonomy" id="68175"/>
    <lineage>
        <taxon>Bacteria</taxon>
        <taxon>Bacillati</taxon>
        <taxon>Actinomycetota</taxon>
        <taxon>Actinomycetes</taxon>
        <taxon>Kitasatosporales</taxon>
        <taxon>Streptomycetaceae</taxon>
        <taxon>Streptomyces</taxon>
        <taxon>Streptomyces violaceusniger group</taxon>
    </lineage>
</organism>
<evidence type="ECO:0000313" key="2">
    <source>
        <dbReference type="EMBL" id="BBJ46937.1"/>
    </source>
</evidence>